<organism evidence="1 2">
    <name type="scientific">Vanilla planifolia</name>
    <name type="common">Vanilla</name>
    <dbReference type="NCBI Taxonomy" id="51239"/>
    <lineage>
        <taxon>Eukaryota</taxon>
        <taxon>Viridiplantae</taxon>
        <taxon>Streptophyta</taxon>
        <taxon>Embryophyta</taxon>
        <taxon>Tracheophyta</taxon>
        <taxon>Spermatophyta</taxon>
        <taxon>Magnoliopsida</taxon>
        <taxon>Liliopsida</taxon>
        <taxon>Asparagales</taxon>
        <taxon>Orchidaceae</taxon>
        <taxon>Vanilloideae</taxon>
        <taxon>Vanilleae</taxon>
        <taxon>Vanilla</taxon>
    </lineage>
</organism>
<accession>A0A835V216</accession>
<name>A0A835V216_VANPL</name>
<protein>
    <submittedName>
        <fullName evidence="1">Uncharacterized protein</fullName>
    </submittedName>
</protein>
<proteinExistence type="predicted"/>
<dbReference type="AlphaFoldDB" id="A0A835V216"/>
<reference evidence="1 2" key="1">
    <citation type="journal article" date="2020" name="Nat. Food">
        <title>A phased Vanilla planifolia genome enables genetic improvement of flavour and production.</title>
        <authorList>
            <person name="Hasing T."/>
            <person name="Tang H."/>
            <person name="Brym M."/>
            <person name="Khazi F."/>
            <person name="Huang T."/>
            <person name="Chambers A.H."/>
        </authorList>
    </citation>
    <scope>NUCLEOTIDE SEQUENCE [LARGE SCALE GENOMIC DNA]</scope>
    <source>
        <tissue evidence="1">Leaf</tissue>
    </source>
</reference>
<dbReference type="EMBL" id="JADCNM010000005">
    <property type="protein sequence ID" value="KAG0482572.1"/>
    <property type="molecule type" value="Genomic_DNA"/>
</dbReference>
<comment type="caution">
    <text evidence="1">The sequence shown here is derived from an EMBL/GenBank/DDBJ whole genome shotgun (WGS) entry which is preliminary data.</text>
</comment>
<evidence type="ECO:0000313" key="1">
    <source>
        <dbReference type="EMBL" id="KAG0482572.1"/>
    </source>
</evidence>
<evidence type="ECO:0000313" key="2">
    <source>
        <dbReference type="Proteomes" id="UP000639772"/>
    </source>
</evidence>
<sequence>MDQNSQRWGTHRTIYPESRRSFYPKPPYVKPVVTHVKSGKSKTAHQDYNGHHLTDELFGEKTQKPIFREGTPVIGYWRQRKSEFNHSKQTEDVSSYKRRMNRTLSEQPRYHGYKNADEEEEMMDKYLMHYSKKGSDHVPGKGGTLAGEYQLELIWCHLKRTVKARRRAEGTHVLFLCSRIYGVRALVAFIRGYLQITVTWPLGLLH</sequence>
<gene>
    <name evidence="1" type="ORF">HPP92_010656</name>
</gene>
<dbReference type="Proteomes" id="UP000639772">
    <property type="component" value="Unassembled WGS sequence"/>
</dbReference>